<dbReference type="AlphaFoldDB" id="A0A2G9YZ59"/>
<accession>A0A2G9YZ59</accession>
<sequence length="108" mass="12537">MARIAVCNLSERELKDTEKIDVIARVVIRAILSIPRIELKKEDISFTFPRDFTGKSEEVSVVITEASFFREKVNSQIRQVLCRRVIEALQPVLRREARNISVEIKRPK</sequence>
<evidence type="ECO:0000313" key="2">
    <source>
        <dbReference type="Proteomes" id="UP000229952"/>
    </source>
</evidence>
<reference evidence="1 2" key="1">
    <citation type="submission" date="2017-09" db="EMBL/GenBank/DDBJ databases">
        <title>Depth-based differentiation of microbial function through sediment-hosted aquifers and enrichment of novel symbionts in the deep terrestrial subsurface.</title>
        <authorList>
            <person name="Probst A.J."/>
            <person name="Ladd B."/>
            <person name="Jarett J.K."/>
            <person name="Geller-Mcgrath D.E."/>
            <person name="Sieber C.M."/>
            <person name="Emerson J.B."/>
            <person name="Anantharaman K."/>
            <person name="Thomas B.C."/>
            <person name="Malmstrom R."/>
            <person name="Stieglmeier M."/>
            <person name="Klingl A."/>
            <person name="Woyke T."/>
            <person name="Ryan C.M."/>
            <person name="Banfield J.F."/>
        </authorList>
    </citation>
    <scope>NUCLEOTIDE SEQUENCE [LARGE SCALE GENOMIC DNA]</scope>
    <source>
        <strain evidence="1">CG23_combo_of_CG06-09_8_20_14_all_37_18</strain>
    </source>
</reference>
<proteinExistence type="predicted"/>
<evidence type="ECO:0008006" key="3">
    <source>
        <dbReference type="Google" id="ProtNLM"/>
    </source>
</evidence>
<protein>
    <recommendedName>
        <fullName evidence="3">Asp23/Gls24 family envelope stress response protein</fullName>
    </recommendedName>
</protein>
<dbReference type="EMBL" id="PCRQ01000011">
    <property type="protein sequence ID" value="PIP24520.1"/>
    <property type="molecule type" value="Genomic_DNA"/>
</dbReference>
<gene>
    <name evidence="1" type="ORF">COX35_00235</name>
</gene>
<comment type="caution">
    <text evidence="1">The sequence shown here is derived from an EMBL/GenBank/DDBJ whole genome shotgun (WGS) entry which is preliminary data.</text>
</comment>
<evidence type="ECO:0000313" key="1">
    <source>
        <dbReference type="EMBL" id="PIP24520.1"/>
    </source>
</evidence>
<dbReference type="Proteomes" id="UP000229952">
    <property type="component" value="Unassembled WGS sequence"/>
</dbReference>
<name>A0A2G9YZ59_9BACT</name>
<organism evidence="1 2">
    <name type="scientific">Candidatus Nealsonbacteria bacterium CG23_combo_of_CG06-09_8_20_14_all_37_18</name>
    <dbReference type="NCBI Taxonomy" id="1974720"/>
    <lineage>
        <taxon>Bacteria</taxon>
        <taxon>Candidatus Nealsoniibacteriota</taxon>
    </lineage>
</organism>